<name>A0A0E0GYH6_ORYNI</name>
<feature type="compositionally biased region" description="Basic and acidic residues" evidence="1">
    <location>
        <begin position="277"/>
        <end position="288"/>
    </location>
</feature>
<dbReference type="OMA" id="HHAPQLG"/>
<reference evidence="2" key="1">
    <citation type="submission" date="2015-04" db="UniProtKB">
        <authorList>
            <consortium name="EnsemblPlants"/>
        </authorList>
    </citation>
    <scope>IDENTIFICATION</scope>
    <source>
        <strain evidence="2">SL10</strain>
    </source>
</reference>
<evidence type="ECO:0000313" key="2">
    <source>
        <dbReference type="EnsemblPlants" id="ONIVA04G04470.1"/>
    </source>
</evidence>
<reference evidence="2" key="2">
    <citation type="submission" date="2018-04" db="EMBL/GenBank/DDBJ databases">
        <title>OnivRS2 (Oryza nivara Reference Sequence Version 2).</title>
        <authorList>
            <person name="Zhang J."/>
            <person name="Kudrna D."/>
            <person name="Lee S."/>
            <person name="Talag J."/>
            <person name="Rajasekar S."/>
            <person name="Welchert J."/>
            <person name="Hsing Y.-I."/>
            <person name="Wing R.A."/>
        </authorList>
    </citation>
    <scope>NUCLEOTIDE SEQUENCE [LARGE SCALE GENOMIC DNA]</scope>
    <source>
        <strain evidence="2">SL10</strain>
    </source>
</reference>
<proteinExistence type="predicted"/>
<accession>A0A0E0GYH6</accession>
<evidence type="ECO:0000256" key="1">
    <source>
        <dbReference type="SAM" id="MobiDB-lite"/>
    </source>
</evidence>
<feature type="region of interest" description="Disordered" evidence="1">
    <location>
        <begin position="175"/>
        <end position="199"/>
    </location>
</feature>
<dbReference type="EnsemblPlants" id="ONIVA04G04470.1">
    <property type="protein sequence ID" value="ONIVA04G04470.1"/>
    <property type="gene ID" value="ONIVA04G04470"/>
</dbReference>
<feature type="compositionally biased region" description="Gly residues" evidence="1">
    <location>
        <begin position="179"/>
        <end position="188"/>
    </location>
</feature>
<organism evidence="2">
    <name type="scientific">Oryza nivara</name>
    <name type="common">Indian wild rice</name>
    <name type="synonym">Oryza sativa f. spontanea</name>
    <dbReference type="NCBI Taxonomy" id="4536"/>
    <lineage>
        <taxon>Eukaryota</taxon>
        <taxon>Viridiplantae</taxon>
        <taxon>Streptophyta</taxon>
        <taxon>Embryophyta</taxon>
        <taxon>Tracheophyta</taxon>
        <taxon>Spermatophyta</taxon>
        <taxon>Magnoliopsida</taxon>
        <taxon>Liliopsida</taxon>
        <taxon>Poales</taxon>
        <taxon>Poaceae</taxon>
        <taxon>BOP clade</taxon>
        <taxon>Oryzoideae</taxon>
        <taxon>Oryzeae</taxon>
        <taxon>Oryzinae</taxon>
        <taxon>Oryza</taxon>
    </lineage>
</organism>
<protein>
    <submittedName>
        <fullName evidence="2">Uncharacterized protein</fullName>
    </submittedName>
</protein>
<dbReference type="eggNOG" id="ENOG502R6PR">
    <property type="taxonomic scope" value="Eukaryota"/>
</dbReference>
<dbReference type="HOGENOM" id="CLU_967684_0_0_1"/>
<feature type="compositionally biased region" description="Gly residues" evidence="1">
    <location>
        <begin position="57"/>
        <end position="66"/>
    </location>
</feature>
<keyword evidence="3" id="KW-1185">Reference proteome</keyword>
<feature type="region of interest" description="Disordered" evidence="1">
    <location>
        <begin position="54"/>
        <end position="73"/>
    </location>
</feature>
<sequence>MPAPRSNHPTALNAPPSPIPIPPHLHLHLHLALEPSLSSTSTGESVFLGSWRRDVQDGGGEGAGGAGHRRRRDAVLRGPAGFVGGGGACAARRDAPPRRAAGALRRRHGHHAPQLGHQRVRHRLLLRPRRLQVPGVRERALRRLLAGVGVLHRRAEAGDVVPLLGRFPPRPGVHVPDPGSGGGVGGATVPGVQRRQGGDVERGVRRLRWILPAGEDVGGHHLRLRCLLHPPLPHLLLPPLQRLRPTPAFPRQQGRRDRRLPPLIAAAAGDEEEDDHPDDHHHHDIPSY</sequence>
<evidence type="ECO:0000313" key="3">
    <source>
        <dbReference type="Proteomes" id="UP000006591"/>
    </source>
</evidence>
<dbReference type="Proteomes" id="UP000006591">
    <property type="component" value="Chromosome 4"/>
</dbReference>
<dbReference type="Gramene" id="ONIVA04G04470.1">
    <property type="protein sequence ID" value="ONIVA04G04470.1"/>
    <property type="gene ID" value="ONIVA04G04470"/>
</dbReference>
<dbReference type="AlphaFoldDB" id="A0A0E0GYH6"/>
<feature type="region of interest" description="Disordered" evidence="1">
    <location>
        <begin position="239"/>
        <end position="288"/>
    </location>
</feature>